<dbReference type="GO" id="GO:0015175">
    <property type="term" value="F:neutral L-amino acid transmembrane transporter activity"/>
    <property type="evidence" value="ECO:0007669"/>
    <property type="project" value="TreeGrafter"/>
</dbReference>
<dbReference type="SUPFAM" id="SSF118215">
    <property type="entry name" value="Proton glutamate symport protein"/>
    <property type="match status" value="1"/>
</dbReference>
<dbReference type="AlphaFoldDB" id="A0A3P8WJB4"/>
<evidence type="ECO:0000256" key="4">
    <source>
        <dbReference type="ARBA" id="ARBA00022989"/>
    </source>
</evidence>
<reference evidence="8 9" key="1">
    <citation type="journal article" date="2014" name="Nat. Genet.">
        <title>Whole-genome sequence of a flatfish provides insights into ZW sex chromosome evolution and adaptation to a benthic lifestyle.</title>
        <authorList>
            <person name="Chen S."/>
            <person name="Zhang G."/>
            <person name="Shao C."/>
            <person name="Huang Q."/>
            <person name="Liu G."/>
            <person name="Zhang P."/>
            <person name="Song W."/>
            <person name="An N."/>
            <person name="Chalopin D."/>
            <person name="Volff J.N."/>
            <person name="Hong Y."/>
            <person name="Li Q."/>
            <person name="Sha Z."/>
            <person name="Zhou H."/>
            <person name="Xie M."/>
            <person name="Yu Q."/>
            <person name="Liu Y."/>
            <person name="Xiang H."/>
            <person name="Wang N."/>
            <person name="Wu K."/>
            <person name="Yang C."/>
            <person name="Zhou Q."/>
            <person name="Liao X."/>
            <person name="Yang L."/>
            <person name="Hu Q."/>
            <person name="Zhang J."/>
            <person name="Meng L."/>
            <person name="Jin L."/>
            <person name="Tian Y."/>
            <person name="Lian J."/>
            <person name="Yang J."/>
            <person name="Miao G."/>
            <person name="Liu S."/>
            <person name="Liang Z."/>
            <person name="Yan F."/>
            <person name="Li Y."/>
            <person name="Sun B."/>
            <person name="Zhang H."/>
            <person name="Zhang J."/>
            <person name="Zhu Y."/>
            <person name="Du M."/>
            <person name="Zhao Y."/>
            <person name="Schartl M."/>
            <person name="Tang Q."/>
            <person name="Wang J."/>
        </authorList>
    </citation>
    <scope>NUCLEOTIDE SEQUENCE</scope>
</reference>
<proteinExistence type="inferred from homology"/>
<feature type="transmembrane region" description="Helical" evidence="6">
    <location>
        <begin position="143"/>
        <end position="167"/>
    </location>
</feature>
<dbReference type="GO" id="GO:0005886">
    <property type="term" value="C:plasma membrane"/>
    <property type="evidence" value="ECO:0007669"/>
    <property type="project" value="TreeGrafter"/>
</dbReference>
<feature type="chain" id="PRO_5018142393" description="Amino acid transporter" evidence="7">
    <location>
        <begin position="21"/>
        <end position="534"/>
    </location>
</feature>
<keyword evidence="2 6" id="KW-0813">Transport</keyword>
<comment type="similarity">
    <text evidence="6">Belongs to the dicarboxylate/amino acid:cation symporter (DAACS) (TC 2.A.23) family.</text>
</comment>
<protein>
    <recommendedName>
        <fullName evidence="6">Amino acid transporter</fullName>
    </recommendedName>
</protein>
<dbReference type="Ensembl" id="ENSCSET00000025102.1">
    <property type="protein sequence ID" value="ENSCSEP00000024770.1"/>
    <property type="gene ID" value="ENSCSEG00000015760.1"/>
</dbReference>
<evidence type="ECO:0000256" key="7">
    <source>
        <dbReference type="SAM" id="SignalP"/>
    </source>
</evidence>
<evidence type="ECO:0000256" key="5">
    <source>
        <dbReference type="ARBA" id="ARBA00023136"/>
    </source>
</evidence>
<feature type="transmembrane region" description="Helical" evidence="6">
    <location>
        <begin position="290"/>
        <end position="311"/>
    </location>
</feature>
<keyword evidence="5 6" id="KW-0472">Membrane</keyword>
<feature type="transmembrane region" description="Helical" evidence="6">
    <location>
        <begin position="435"/>
        <end position="452"/>
    </location>
</feature>
<evidence type="ECO:0000256" key="2">
    <source>
        <dbReference type="ARBA" id="ARBA00022448"/>
    </source>
</evidence>
<feature type="transmembrane region" description="Helical" evidence="6">
    <location>
        <begin position="458"/>
        <end position="484"/>
    </location>
</feature>
<dbReference type="GeneTree" id="ENSGT00940000155464"/>
<accession>A0A3P8WJB4</accession>
<sequence>MQLVCVCVCVCVCVLLYVFKDSFMPPPLDTNVPQEVRSPDDHVLEVLQRQSSVVVQVGLVDHLLTNHSHLVLRQLVASEFVQCIALGFALQPVNMTETQINYFTFPGQMLLRMLEMMLLPLIVSSLIAGIASVEKKTYGKIGLYSFCYYATTTFLALTSGVLLAIFIKPGKSPEHITATSVGNSTPMQTLDAFLDLIRNMFPSNLVKASFSLVRSSFYPNICFITSFSNTFVFLHVFSETVPIPGSTDGMNILGLVVFSVGTGVILNYMGDEGKPMRDFFDCLSKVTMHLISVIIWYSPVGILFLVGGQILKMKDMGVIGRQIGMYTVTLVTGLALHCLVVLPLIYIVITRKNPIRFVSGLLEALTMAFGTSSSTATLPVTIHCLETYLNMDKKVTRFMVPMGAIMTMDGTALYEVVASIFIAQVYHINLSVGQIILIGITAEVAAIGATGVPQGGLVTITLVLSSAGLPLEGISLIVTVDWILDRLRTITNVMSDAFGVGVVNHLAGPELKSSMDECLEDDDTDLFSVKTDAN</sequence>
<keyword evidence="4 6" id="KW-1133">Transmembrane helix</keyword>
<feature type="transmembrane region" description="Helical" evidence="6">
    <location>
        <begin position="217"/>
        <end position="237"/>
    </location>
</feature>
<feature type="signal peptide" evidence="7">
    <location>
        <begin position="1"/>
        <end position="20"/>
    </location>
</feature>
<dbReference type="Pfam" id="PF00375">
    <property type="entry name" value="SDF"/>
    <property type="match status" value="1"/>
</dbReference>
<dbReference type="PANTHER" id="PTHR11958:SF63">
    <property type="entry name" value="AMINO ACID TRANSPORTER"/>
    <property type="match status" value="1"/>
</dbReference>
<feature type="transmembrane region" description="Helical" evidence="6">
    <location>
        <begin position="110"/>
        <end position="131"/>
    </location>
</feature>
<keyword evidence="7" id="KW-0732">Signal</keyword>
<reference evidence="8" key="3">
    <citation type="submission" date="2025-09" db="UniProtKB">
        <authorList>
            <consortium name="Ensembl"/>
        </authorList>
    </citation>
    <scope>IDENTIFICATION</scope>
</reference>
<feature type="transmembrane region" description="Helical" evidence="6">
    <location>
        <begin position="323"/>
        <end position="349"/>
    </location>
</feature>
<dbReference type="InterPro" id="IPR036458">
    <property type="entry name" value="Na:dicarbo_symporter_sf"/>
</dbReference>
<dbReference type="InterPro" id="IPR050746">
    <property type="entry name" value="DAACS"/>
</dbReference>
<dbReference type="Proteomes" id="UP000265120">
    <property type="component" value="Chromosome 20"/>
</dbReference>
<dbReference type="PANTHER" id="PTHR11958">
    <property type="entry name" value="SODIUM/DICARBOXYLATE SYMPORTER-RELATED"/>
    <property type="match status" value="1"/>
</dbReference>
<organism evidence="8 9">
    <name type="scientific">Cynoglossus semilaevis</name>
    <name type="common">Tongue sole</name>
    <dbReference type="NCBI Taxonomy" id="244447"/>
    <lineage>
        <taxon>Eukaryota</taxon>
        <taxon>Metazoa</taxon>
        <taxon>Chordata</taxon>
        <taxon>Craniata</taxon>
        <taxon>Vertebrata</taxon>
        <taxon>Euteleostomi</taxon>
        <taxon>Actinopterygii</taxon>
        <taxon>Neopterygii</taxon>
        <taxon>Teleostei</taxon>
        <taxon>Neoteleostei</taxon>
        <taxon>Acanthomorphata</taxon>
        <taxon>Carangaria</taxon>
        <taxon>Pleuronectiformes</taxon>
        <taxon>Pleuronectoidei</taxon>
        <taxon>Cynoglossidae</taxon>
        <taxon>Cynoglossinae</taxon>
        <taxon>Cynoglossus</taxon>
    </lineage>
</organism>
<dbReference type="InterPro" id="IPR001991">
    <property type="entry name" value="Na-dicarboxylate_symporter"/>
</dbReference>
<evidence type="ECO:0000256" key="3">
    <source>
        <dbReference type="ARBA" id="ARBA00022692"/>
    </source>
</evidence>
<evidence type="ECO:0000256" key="6">
    <source>
        <dbReference type="RuleBase" id="RU361216"/>
    </source>
</evidence>
<reference evidence="8" key="2">
    <citation type="submission" date="2025-08" db="UniProtKB">
        <authorList>
            <consortium name="Ensembl"/>
        </authorList>
    </citation>
    <scope>IDENTIFICATION</scope>
</reference>
<dbReference type="InParanoid" id="A0A3P8WJB4"/>
<evidence type="ECO:0000313" key="9">
    <source>
        <dbReference type="Proteomes" id="UP000265120"/>
    </source>
</evidence>
<feature type="transmembrane region" description="Helical" evidence="6">
    <location>
        <begin position="402"/>
        <end position="423"/>
    </location>
</feature>
<dbReference type="GO" id="GO:0005313">
    <property type="term" value="F:L-glutamate transmembrane transporter activity"/>
    <property type="evidence" value="ECO:0007669"/>
    <property type="project" value="TreeGrafter"/>
</dbReference>
<dbReference type="GO" id="GO:0015501">
    <property type="term" value="F:glutamate:sodium symporter activity"/>
    <property type="evidence" value="ECO:0007669"/>
    <property type="project" value="TreeGrafter"/>
</dbReference>
<feature type="transmembrane region" description="Helical" evidence="6">
    <location>
        <begin position="249"/>
        <end position="269"/>
    </location>
</feature>
<comment type="subcellular location">
    <subcellularLocation>
        <location evidence="1 6">Membrane</location>
        <topology evidence="1 6">Multi-pass membrane protein</topology>
    </subcellularLocation>
</comment>
<keyword evidence="3 6" id="KW-0812">Transmembrane</keyword>
<evidence type="ECO:0000256" key="1">
    <source>
        <dbReference type="ARBA" id="ARBA00004141"/>
    </source>
</evidence>
<dbReference type="Gene3D" id="1.10.3860.10">
    <property type="entry name" value="Sodium:dicarboxylate symporter"/>
    <property type="match status" value="1"/>
</dbReference>
<evidence type="ECO:0000313" key="8">
    <source>
        <dbReference type="Ensembl" id="ENSCSEP00000024770.1"/>
    </source>
</evidence>
<keyword evidence="6" id="KW-0769">Symport</keyword>
<keyword evidence="9" id="KW-1185">Reference proteome</keyword>
<dbReference type="PRINTS" id="PR00173">
    <property type="entry name" value="EDTRNSPORT"/>
</dbReference>
<name>A0A3P8WJB4_CYNSE</name>